<dbReference type="RefSeq" id="WP_062088276.1">
    <property type="nucleotide sequence ID" value="NZ_FCOK02000030.1"/>
</dbReference>
<gene>
    <name evidence="2" type="ORF">AWB69_04331</name>
</gene>
<dbReference type="Gene3D" id="3.30.2310.20">
    <property type="entry name" value="RelE-like"/>
    <property type="match status" value="1"/>
</dbReference>
<organism evidence="2 3">
    <name type="scientific">Caballeronia udeis</name>
    <dbReference type="NCBI Taxonomy" id="1232866"/>
    <lineage>
        <taxon>Bacteria</taxon>
        <taxon>Pseudomonadati</taxon>
        <taxon>Pseudomonadota</taxon>
        <taxon>Betaproteobacteria</taxon>
        <taxon>Burkholderiales</taxon>
        <taxon>Burkholderiaceae</taxon>
        <taxon>Caballeronia</taxon>
    </lineage>
</organism>
<accession>A0A158HF09</accession>
<reference evidence="2 3" key="1">
    <citation type="submission" date="2016-01" db="EMBL/GenBank/DDBJ databases">
        <authorList>
            <person name="Oliw E.H."/>
        </authorList>
    </citation>
    <scope>NUCLEOTIDE SEQUENCE [LARGE SCALE GENOMIC DNA]</scope>
    <source>
        <strain evidence="2">LMG 27134</strain>
    </source>
</reference>
<evidence type="ECO:0000313" key="2">
    <source>
        <dbReference type="EMBL" id="SAL42948.1"/>
    </source>
</evidence>
<sequence>MSVRVELTNRAASDVGAIRDFLKSLANAEKATRVIKALLDTAKKLDTPGEHRIGEALDGYDGPPAREVHKNVVLGGAYEHYYEIIPAYAAKPDRIVILRVWDTRQDR</sequence>
<dbReference type="EMBL" id="FCOK02000030">
    <property type="protein sequence ID" value="SAL42948.1"/>
    <property type="molecule type" value="Genomic_DNA"/>
</dbReference>
<dbReference type="OrthoDB" id="9098372at2"/>
<proteinExistence type="predicted"/>
<keyword evidence="1" id="KW-1277">Toxin-antitoxin system</keyword>
<dbReference type="Pfam" id="PF05016">
    <property type="entry name" value="ParE_toxin"/>
    <property type="match status" value="1"/>
</dbReference>
<evidence type="ECO:0000313" key="3">
    <source>
        <dbReference type="Proteomes" id="UP000054683"/>
    </source>
</evidence>
<name>A0A158HF09_9BURK</name>
<dbReference type="AlphaFoldDB" id="A0A158HF09"/>
<dbReference type="InterPro" id="IPR007712">
    <property type="entry name" value="RelE/ParE_toxin"/>
</dbReference>
<protein>
    <submittedName>
        <fullName evidence="2">Plasmid stabilization system protein</fullName>
    </submittedName>
</protein>
<evidence type="ECO:0000256" key="1">
    <source>
        <dbReference type="ARBA" id="ARBA00022649"/>
    </source>
</evidence>
<dbReference type="Proteomes" id="UP000054683">
    <property type="component" value="Unassembled WGS sequence"/>
</dbReference>
<dbReference type="InterPro" id="IPR035093">
    <property type="entry name" value="RelE/ParE_toxin_dom_sf"/>
</dbReference>